<evidence type="ECO:0000313" key="6">
    <source>
        <dbReference type="Proteomes" id="UP000030012"/>
    </source>
</evidence>
<sequence>MMCRYNSLAKDIQERIKLQDRLIKKYNMPLVSISFNCLTELKMNNTVFDIIQTIEGIVSDMFSPYIFFILSRETSEGYNSIFIINRNPLDIKRIGLEIEENHLLGKCINIDVFNKDTKKVSRIDLGKLKRKCYLCNCDVEKCINDRKHSQEEMIRYACKKHKQYVDECMQNKNLIK</sequence>
<keyword evidence="2" id="KW-0808">Transferase</keyword>
<dbReference type="EMBL" id="JENJ01000030">
    <property type="protein sequence ID" value="KGM95886.1"/>
    <property type="molecule type" value="Genomic_DNA"/>
</dbReference>
<comment type="caution">
    <text evidence="5">The sequence shown here is derived from an EMBL/GenBank/DDBJ whole genome shotgun (WGS) entry which is preliminary data.</text>
</comment>
<evidence type="ECO:0000313" key="5">
    <source>
        <dbReference type="EMBL" id="KGM95886.1"/>
    </source>
</evidence>
<dbReference type="GO" id="GO:0050519">
    <property type="term" value="F:holo-citrate lyase synthase activity"/>
    <property type="evidence" value="ECO:0007669"/>
    <property type="project" value="UniProtKB-EC"/>
</dbReference>
<dbReference type="Proteomes" id="UP000030012">
    <property type="component" value="Unassembled WGS sequence"/>
</dbReference>
<dbReference type="EC" id="2.7.7.61" evidence="1"/>
<dbReference type="Pfam" id="PF03802">
    <property type="entry name" value="CitX"/>
    <property type="match status" value="1"/>
</dbReference>
<reference evidence="5 6" key="1">
    <citation type="submission" date="2014-01" db="EMBL/GenBank/DDBJ databases">
        <title>Plasmidome dynamics in the species complex Clostridium novyi sensu lato converts strains of independent lineages into distinctly different pathogens.</title>
        <authorList>
            <person name="Skarin H."/>
            <person name="Segerman B."/>
        </authorList>
    </citation>
    <scope>NUCLEOTIDE SEQUENCE [LARGE SCALE GENOMIC DNA]</scope>
    <source>
        <strain evidence="5 6">4552</strain>
    </source>
</reference>
<organism evidence="5 6">
    <name type="scientific">Clostridium novyi A str. 4552</name>
    <dbReference type="NCBI Taxonomy" id="1444289"/>
    <lineage>
        <taxon>Bacteria</taxon>
        <taxon>Bacillati</taxon>
        <taxon>Bacillota</taxon>
        <taxon>Clostridia</taxon>
        <taxon>Eubacteriales</taxon>
        <taxon>Clostridiaceae</taxon>
        <taxon>Clostridium</taxon>
    </lineage>
</organism>
<evidence type="ECO:0000256" key="2">
    <source>
        <dbReference type="ARBA" id="ARBA00022679"/>
    </source>
</evidence>
<dbReference type="InterPro" id="IPR005551">
    <property type="entry name" value="CitX"/>
</dbReference>
<evidence type="ECO:0000256" key="1">
    <source>
        <dbReference type="ARBA" id="ARBA00012524"/>
    </source>
</evidence>
<keyword evidence="3" id="KW-0548">Nucleotidyltransferase</keyword>
<name>A0A0A0I6E5_CLONO</name>
<accession>A0A0A0I6E5</accession>
<evidence type="ECO:0000256" key="3">
    <source>
        <dbReference type="ARBA" id="ARBA00022695"/>
    </source>
</evidence>
<dbReference type="AlphaFoldDB" id="A0A0A0I6E5"/>
<dbReference type="GO" id="GO:0051191">
    <property type="term" value="P:prosthetic group biosynthetic process"/>
    <property type="evidence" value="ECO:0007669"/>
    <property type="project" value="InterPro"/>
</dbReference>
<gene>
    <name evidence="5" type="ORF">Z968_07835</name>
</gene>
<evidence type="ECO:0000256" key="4">
    <source>
        <dbReference type="ARBA" id="ARBA00048574"/>
    </source>
</evidence>
<protein>
    <recommendedName>
        <fullName evidence="1">citrate lyase holo-[acyl-carrier protein] synthase</fullName>
        <ecNumber evidence="1">2.7.7.61</ecNumber>
    </recommendedName>
</protein>
<comment type="catalytic activity">
    <reaction evidence="4">
        <text>apo-[citrate lyase ACP] + 2'-(5''-triphospho-alpha-D-ribosyl)-3'-dephospho-CoA = holo-[citrate lyase ACP] + diphosphate</text>
        <dbReference type="Rhea" id="RHEA:16333"/>
        <dbReference type="Rhea" id="RHEA-COMP:10157"/>
        <dbReference type="Rhea" id="RHEA-COMP:10158"/>
        <dbReference type="ChEBI" id="CHEBI:29999"/>
        <dbReference type="ChEBI" id="CHEBI:33019"/>
        <dbReference type="ChEBI" id="CHEBI:61378"/>
        <dbReference type="ChEBI" id="CHEBI:82683"/>
        <dbReference type="EC" id="2.7.7.61"/>
    </reaction>
</comment>
<proteinExistence type="predicted"/>